<feature type="transmembrane region" description="Helical" evidence="10">
    <location>
        <begin position="48"/>
        <end position="70"/>
    </location>
</feature>
<dbReference type="InterPro" id="IPR004299">
    <property type="entry name" value="MBOAT_fam"/>
</dbReference>
<evidence type="ECO:0000256" key="8">
    <source>
        <dbReference type="ARBA" id="ARBA00023315"/>
    </source>
</evidence>
<dbReference type="AlphaFoldDB" id="A0A7S7NL91"/>
<evidence type="ECO:0000256" key="9">
    <source>
        <dbReference type="PIRNR" id="PIRNR016636"/>
    </source>
</evidence>
<dbReference type="InterPro" id="IPR024194">
    <property type="entry name" value="Ac/AlaTfrase_AlgI/DltB"/>
</dbReference>
<evidence type="ECO:0000256" key="3">
    <source>
        <dbReference type="ARBA" id="ARBA00022475"/>
    </source>
</evidence>
<dbReference type="InterPro" id="IPR051085">
    <property type="entry name" value="MB_O-acyltransferase"/>
</dbReference>
<evidence type="ECO:0000256" key="7">
    <source>
        <dbReference type="ARBA" id="ARBA00023136"/>
    </source>
</evidence>
<dbReference type="PIRSF" id="PIRSF016636">
    <property type="entry name" value="AlgI_DltB"/>
    <property type="match status" value="1"/>
</dbReference>
<dbReference type="PANTHER" id="PTHR13285">
    <property type="entry name" value="ACYLTRANSFERASE"/>
    <property type="match status" value="1"/>
</dbReference>
<sequence>MLLSSSVYFVFLTGIFLLYWPLQRWRMAGLAVLLFANYYFYAKWDLFYLVLIPTASLVDYLIGLGLGAWSDKRVRQLLVSTSVLMNLGILATFKYMPFFLSSWADFRHVKPAEWHWTFPLGISFYCFQSLTYTIDLYRKDGKPVKSLLAHMTAVSFFPTTLSGPITRVLSLAPQLEKKDKQLSIDDSGKALFRIALGLMKKFLIADYLAENLVNRVFDTPNLYTGVEVLIGVYAYGLQLYYDFSGYSDLAIGSAQLLGLKLPENFNRPYQALNISEFWRRWHISLSNWLRDYLYFSLPGLRSKWKIFTYTNLFLTMLLGGLWHGASWNFIIWGALHGGALAVHHGFRTWRGNPKPSTNPWVRIASQLATAHFVVFAWVFFRATTLANAWEVLGRIASLTASLANISMPLAVVLLIGATMHYLPRKVYDLSTKTFVRAPFYAQATALVLLVLAIEYIAVTGAAPFLYTKF</sequence>
<keyword evidence="12" id="KW-1185">Reference proteome</keyword>
<keyword evidence="6 10" id="KW-1133">Transmembrane helix</keyword>
<name>A0A7S7NL91_PALFE</name>
<comment type="similarity">
    <text evidence="2 9">Belongs to the membrane-bound acyltransferase family.</text>
</comment>
<reference evidence="11 12" key="1">
    <citation type="submission" date="2020-10" db="EMBL/GenBank/DDBJ databases">
        <title>Complete genome sequence of Paludibaculum fermentans P105T, a facultatively anaerobic acidobacterium capable of dissimilatory Fe(III) reduction.</title>
        <authorList>
            <person name="Dedysh S.N."/>
            <person name="Beletsky A.V."/>
            <person name="Kulichevskaya I.S."/>
            <person name="Mardanov A.V."/>
            <person name="Ravin N.V."/>
        </authorList>
    </citation>
    <scope>NUCLEOTIDE SEQUENCE [LARGE SCALE GENOMIC DNA]</scope>
    <source>
        <strain evidence="11 12">P105</strain>
    </source>
</reference>
<evidence type="ECO:0000256" key="1">
    <source>
        <dbReference type="ARBA" id="ARBA00004651"/>
    </source>
</evidence>
<accession>A0A7S7NL91</accession>
<dbReference type="EMBL" id="CP063849">
    <property type="protein sequence ID" value="QOY85154.1"/>
    <property type="molecule type" value="Genomic_DNA"/>
</dbReference>
<proteinExistence type="inferred from homology"/>
<feature type="transmembrane region" description="Helical" evidence="10">
    <location>
        <begin position="306"/>
        <end position="323"/>
    </location>
</feature>
<dbReference type="RefSeq" id="WP_194446824.1">
    <property type="nucleotide sequence ID" value="NZ_CP063849.1"/>
</dbReference>
<feature type="transmembrane region" description="Helical" evidence="10">
    <location>
        <begin position="367"/>
        <end position="389"/>
    </location>
</feature>
<keyword evidence="7 9" id="KW-0472">Membrane</keyword>
<feature type="transmembrane region" description="Helical" evidence="10">
    <location>
        <begin position="6"/>
        <end position="22"/>
    </location>
</feature>
<keyword evidence="5 10" id="KW-0812">Transmembrane</keyword>
<keyword evidence="3 9" id="KW-1003">Cell membrane</keyword>
<dbReference type="Proteomes" id="UP000593892">
    <property type="component" value="Chromosome"/>
</dbReference>
<evidence type="ECO:0000256" key="10">
    <source>
        <dbReference type="SAM" id="Phobius"/>
    </source>
</evidence>
<keyword evidence="8 9" id="KW-0012">Acyltransferase</keyword>
<dbReference type="InterPro" id="IPR028362">
    <property type="entry name" value="AlgI"/>
</dbReference>
<dbReference type="GO" id="GO:0005886">
    <property type="term" value="C:plasma membrane"/>
    <property type="evidence" value="ECO:0007669"/>
    <property type="project" value="UniProtKB-SubCell"/>
</dbReference>
<dbReference type="GO" id="GO:0042121">
    <property type="term" value="P:alginic acid biosynthetic process"/>
    <property type="evidence" value="ECO:0007669"/>
    <property type="project" value="InterPro"/>
</dbReference>
<dbReference type="GO" id="GO:0016746">
    <property type="term" value="F:acyltransferase activity"/>
    <property type="evidence" value="ECO:0007669"/>
    <property type="project" value="UniProtKB-KW"/>
</dbReference>
<evidence type="ECO:0000256" key="2">
    <source>
        <dbReference type="ARBA" id="ARBA00010323"/>
    </source>
</evidence>
<feature type="transmembrane region" description="Helical" evidence="10">
    <location>
        <begin position="395"/>
        <end position="422"/>
    </location>
</feature>
<dbReference type="Pfam" id="PF03062">
    <property type="entry name" value="MBOAT"/>
    <property type="match status" value="1"/>
</dbReference>
<protein>
    <submittedName>
        <fullName evidence="11">MBOAT family protein</fullName>
    </submittedName>
</protein>
<feature type="transmembrane region" description="Helical" evidence="10">
    <location>
        <begin position="77"/>
        <end position="96"/>
    </location>
</feature>
<organism evidence="11 12">
    <name type="scientific">Paludibaculum fermentans</name>
    <dbReference type="NCBI Taxonomy" id="1473598"/>
    <lineage>
        <taxon>Bacteria</taxon>
        <taxon>Pseudomonadati</taxon>
        <taxon>Acidobacteriota</taxon>
        <taxon>Terriglobia</taxon>
        <taxon>Bryobacterales</taxon>
        <taxon>Bryobacteraceae</taxon>
        <taxon>Paludibaculum</taxon>
    </lineage>
</organism>
<comment type="subcellular location">
    <subcellularLocation>
        <location evidence="1">Cell membrane</location>
        <topology evidence="1">Multi-pass membrane protein</topology>
    </subcellularLocation>
</comment>
<feature type="transmembrane region" description="Helical" evidence="10">
    <location>
        <begin position="443"/>
        <end position="466"/>
    </location>
</feature>
<dbReference type="PIRSF" id="PIRSF500217">
    <property type="entry name" value="AlgI"/>
    <property type="match status" value="1"/>
</dbReference>
<gene>
    <name evidence="11" type="ORF">IRI77_20170</name>
</gene>
<evidence type="ECO:0000313" key="12">
    <source>
        <dbReference type="Proteomes" id="UP000593892"/>
    </source>
</evidence>
<evidence type="ECO:0000256" key="4">
    <source>
        <dbReference type="ARBA" id="ARBA00022679"/>
    </source>
</evidence>
<evidence type="ECO:0000256" key="5">
    <source>
        <dbReference type="ARBA" id="ARBA00022692"/>
    </source>
</evidence>
<feature type="transmembrane region" description="Helical" evidence="10">
    <location>
        <begin position="116"/>
        <end position="137"/>
    </location>
</feature>
<evidence type="ECO:0000256" key="6">
    <source>
        <dbReference type="ARBA" id="ARBA00022989"/>
    </source>
</evidence>
<evidence type="ECO:0000313" key="11">
    <source>
        <dbReference type="EMBL" id="QOY85154.1"/>
    </source>
</evidence>
<keyword evidence="4 9" id="KW-0808">Transferase</keyword>
<dbReference type="KEGG" id="pfer:IRI77_20170"/>
<dbReference type="PANTHER" id="PTHR13285:SF23">
    <property type="entry name" value="TEICHOIC ACID D-ALANYLTRANSFERASE"/>
    <property type="match status" value="1"/>
</dbReference>